<protein>
    <submittedName>
        <fullName evidence="1">Uncharacterized protein</fullName>
    </submittedName>
</protein>
<comment type="caution">
    <text evidence="1">The sequence shown here is derived from an EMBL/GenBank/DDBJ whole genome shotgun (WGS) entry which is preliminary data.</text>
</comment>
<dbReference type="EMBL" id="JAADYS010001520">
    <property type="protein sequence ID" value="KAF4462528.1"/>
    <property type="molecule type" value="Genomic_DNA"/>
</dbReference>
<evidence type="ECO:0000313" key="2">
    <source>
        <dbReference type="Proteomes" id="UP000554235"/>
    </source>
</evidence>
<dbReference type="OrthoDB" id="5035669at2759"/>
<dbReference type="AlphaFoldDB" id="A0A8H4P9K8"/>
<keyword evidence="2" id="KW-1185">Reference proteome</keyword>
<reference evidence="1 2" key="1">
    <citation type="submission" date="2020-01" db="EMBL/GenBank/DDBJ databases">
        <title>Identification and distribution of gene clusters putatively required for synthesis of sphingolipid metabolism inhibitors in phylogenetically diverse species of the filamentous fungus Fusarium.</title>
        <authorList>
            <person name="Kim H.-S."/>
            <person name="Busman M."/>
            <person name="Brown D.W."/>
            <person name="Divon H."/>
            <person name="Uhlig S."/>
            <person name="Proctor R.H."/>
        </authorList>
    </citation>
    <scope>NUCLEOTIDE SEQUENCE [LARGE SCALE GENOMIC DNA]</scope>
    <source>
        <strain evidence="1 2">NRRL 20459</strain>
    </source>
</reference>
<dbReference type="Proteomes" id="UP000554235">
    <property type="component" value="Unassembled WGS sequence"/>
</dbReference>
<gene>
    <name evidence="1" type="ORF">FALBO_10671</name>
</gene>
<sequence length="452" mass="50792">MSSSVDNPFLAELIQAPENHTVAHVDPGPFQDPVENTIISLADGDEIYDQIRERIECTHPDYTDAVLCSSPHANGDEIYDQIRETIESNHPEDTHAVLCSPPWEPAETLARAISGSTVSHELQNWRPFLPAPGDGEHIRSYFVHNETSNHRCCIFKLSPDFPIPGYLEGYTHVYIVPSWDRTVQAFDPAVRQFVSQTYPLSITERNALLWWCYQANVPAGNTYVYPGSGGVGEYLDAERYHHRLVESTQSGGFIAGAYALADWGIDPSHVIECFDHNLAYFLSLDTPCPHIRSVKMQLAAAMAVSVHCRPQVQGIDSKGLFEACWRLGEHNAPTGALWLKLALWKQLSNSNEYYWNLSDDKVSACDGFIETSSNGLREFNARVIMLVTVFTNIFGTPEERYDFNYSPTSEIQYHLLQSYQNQLLVTRQDTDSQSAGFQHKIVLTGIKVTEVS</sequence>
<name>A0A8H4P9K8_9HYPO</name>
<proteinExistence type="predicted"/>
<organism evidence="1 2">
    <name type="scientific">Fusarium albosuccineum</name>
    <dbReference type="NCBI Taxonomy" id="1237068"/>
    <lineage>
        <taxon>Eukaryota</taxon>
        <taxon>Fungi</taxon>
        <taxon>Dikarya</taxon>
        <taxon>Ascomycota</taxon>
        <taxon>Pezizomycotina</taxon>
        <taxon>Sordariomycetes</taxon>
        <taxon>Hypocreomycetidae</taxon>
        <taxon>Hypocreales</taxon>
        <taxon>Nectriaceae</taxon>
        <taxon>Fusarium</taxon>
        <taxon>Fusarium decemcellulare species complex</taxon>
    </lineage>
</organism>
<evidence type="ECO:0000313" key="1">
    <source>
        <dbReference type="EMBL" id="KAF4462528.1"/>
    </source>
</evidence>
<accession>A0A8H4P9K8</accession>